<dbReference type="eggNOG" id="ENOG502RB2V">
    <property type="taxonomic scope" value="Eukaryota"/>
</dbReference>
<feature type="transmembrane region" description="Helical" evidence="1">
    <location>
        <begin position="87"/>
        <end position="107"/>
    </location>
</feature>
<feature type="transmembrane region" description="Helical" evidence="1">
    <location>
        <begin position="183"/>
        <end position="207"/>
    </location>
</feature>
<sequence length="548" mass="62361">MATGRDGGVGRVLSSFVHAWDIIQVELKGEYSPARVLALHEYTKSTPWWRIVAVIVLTPLPCLLYICLPEAVDLNPASQGMARNKTFFGRFFLSYAMWCLLQTHMISERMPLLSLSKTQLVVSAVVVAALSTGVELLYAWWIGFPVPYTIHMMAVPYVSLMFISLAIVWYPHVRRNWGLLWKIADAILICVCHGLVIIGYPLFYFVFIKMDPGIERTAFTFMLPLLRLLYRVLFYYLCRSASGERITVVVVFNADLVNALFINFCMQYQPSLTTTAGLMLANVVQVVLMTRDIDVIRKRIAATTEKIIRLRKSDKNASQLPVRESVLLTASMLPLAVDIFQRYSFDTTKTGDAGPMLSDIPNALKPRQENKIAPATINDNFAAQSHNIVAPNTVGETRPKLEQLERKYARLVRKLMFASEFSILTALMEVITPIVYSLYLAIIFHMPNRNYYTQLASMSSAHLTNTVLNVLLYSLVEFTSFVVLSQTLKRRLNFSTLHQLAFVLDQQMIDVQTAIILWVFYTTQISLDHYGTDYTFEFAWLQRNSTTE</sequence>
<reference evidence="2" key="2">
    <citation type="submission" date="2015-06" db="UniProtKB">
        <authorList>
            <consortium name="EnsemblProtists"/>
        </authorList>
    </citation>
    <scope>IDENTIFICATION</scope>
    <source>
        <strain evidence="2">Pr102</strain>
    </source>
</reference>
<keyword evidence="1" id="KW-0472">Membrane</keyword>
<evidence type="ECO:0000313" key="2">
    <source>
        <dbReference type="EnsemblProtists" id="Phyra73471"/>
    </source>
</evidence>
<dbReference type="HOGENOM" id="CLU_014711_3_1_1"/>
<evidence type="ECO:0000313" key="3">
    <source>
        <dbReference type="Proteomes" id="UP000005238"/>
    </source>
</evidence>
<feature type="transmembrane region" description="Helical" evidence="1">
    <location>
        <begin position="423"/>
        <end position="446"/>
    </location>
</feature>
<dbReference type="VEuPathDB" id="FungiDB:KRP22_7278"/>
<dbReference type="OMA" id="PWWRIVA"/>
<dbReference type="EMBL" id="DS566000">
    <property type="status" value="NOT_ANNOTATED_CDS"/>
    <property type="molecule type" value="Genomic_DNA"/>
</dbReference>
<dbReference type="EnsemblProtists" id="Phyra73471">
    <property type="protein sequence ID" value="Phyra73471"/>
    <property type="gene ID" value="Phyra73471"/>
</dbReference>
<dbReference type="InParanoid" id="H3GD58"/>
<reference evidence="3" key="1">
    <citation type="journal article" date="2006" name="Science">
        <title>Phytophthora genome sequences uncover evolutionary origins and mechanisms of pathogenesis.</title>
        <authorList>
            <person name="Tyler B.M."/>
            <person name="Tripathy S."/>
            <person name="Zhang X."/>
            <person name="Dehal P."/>
            <person name="Jiang R.H."/>
            <person name="Aerts A."/>
            <person name="Arredondo F.D."/>
            <person name="Baxter L."/>
            <person name="Bensasson D."/>
            <person name="Beynon J.L."/>
            <person name="Chapman J."/>
            <person name="Damasceno C.M."/>
            <person name="Dorrance A.E."/>
            <person name="Dou D."/>
            <person name="Dickerman A.W."/>
            <person name="Dubchak I.L."/>
            <person name="Garbelotto M."/>
            <person name="Gijzen M."/>
            <person name="Gordon S.G."/>
            <person name="Govers F."/>
            <person name="Grunwald N.J."/>
            <person name="Huang W."/>
            <person name="Ivors K.L."/>
            <person name="Jones R.W."/>
            <person name="Kamoun S."/>
            <person name="Krampis K."/>
            <person name="Lamour K.H."/>
            <person name="Lee M.K."/>
            <person name="McDonald W.H."/>
            <person name="Medina M."/>
            <person name="Meijer H.J."/>
            <person name="Nordberg E.K."/>
            <person name="Maclean D.J."/>
            <person name="Ospina-Giraldo M.D."/>
            <person name="Morris P.F."/>
            <person name="Phuntumart V."/>
            <person name="Putnam N.H."/>
            <person name="Rash S."/>
            <person name="Rose J.K."/>
            <person name="Sakihama Y."/>
            <person name="Salamov A.A."/>
            <person name="Savidor A."/>
            <person name="Scheuring C.F."/>
            <person name="Smith B.M."/>
            <person name="Sobral B.W."/>
            <person name="Terry A."/>
            <person name="Torto-Alalibo T.A."/>
            <person name="Win J."/>
            <person name="Xu Z."/>
            <person name="Zhang H."/>
            <person name="Grigoriev I.V."/>
            <person name="Rokhsar D.S."/>
            <person name="Boore J.L."/>
        </authorList>
    </citation>
    <scope>NUCLEOTIDE SEQUENCE [LARGE SCALE GENOMIC DNA]</scope>
    <source>
        <strain evidence="3">Pr102</strain>
    </source>
</reference>
<feature type="transmembrane region" description="Helical" evidence="1">
    <location>
        <begin position="119"/>
        <end position="142"/>
    </location>
</feature>
<feature type="transmembrane region" description="Helical" evidence="1">
    <location>
        <begin position="48"/>
        <end position="67"/>
    </location>
</feature>
<protein>
    <submittedName>
        <fullName evidence="2">Uncharacterized protein</fullName>
    </submittedName>
</protein>
<accession>H3GD58</accession>
<dbReference type="VEuPathDB" id="FungiDB:KRP23_9985"/>
<dbReference type="Proteomes" id="UP000005238">
    <property type="component" value="Unassembled WGS sequence"/>
</dbReference>
<feature type="transmembrane region" description="Helical" evidence="1">
    <location>
        <begin position="219"/>
        <end position="238"/>
    </location>
</feature>
<feature type="transmembrane region" description="Helical" evidence="1">
    <location>
        <begin position="148"/>
        <end position="171"/>
    </location>
</feature>
<proteinExistence type="predicted"/>
<name>H3GD58_PHYRM</name>
<keyword evidence="1" id="KW-0812">Transmembrane</keyword>
<evidence type="ECO:0000256" key="1">
    <source>
        <dbReference type="SAM" id="Phobius"/>
    </source>
</evidence>
<keyword evidence="3" id="KW-1185">Reference proteome</keyword>
<organism evidence="2 3">
    <name type="scientific">Phytophthora ramorum</name>
    <name type="common">Sudden oak death agent</name>
    <dbReference type="NCBI Taxonomy" id="164328"/>
    <lineage>
        <taxon>Eukaryota</taxon>
        <taxon>Sar</taxon>
        <taxon>Stramenopiles</taxon>
        <taxon>Oomycota</taxon>
        <taxon>Peronosporomycetes</taxon>
        <taxon>Peronosporales</taxon>
        <taxon>Peronosporaceae</taxon>
        <taxon>Phytophthora</taxon>
    </lineage>
</organism>
<keyword evidence="1" id="KW-1133">Transmembrane helix</keyword>
<feature type="transmembrane region" description="Helical" evidence="1">
    <location>
        <begin position="466"/>
        <end position="484"/>
    </location>
</feature>
<dbReference type="AlphaFoldDB" id="H3GD58"/>